<evidence type="ECO:0000313" key="10">
    <source>
        <dbReference type="Proteomes" id="UP001162131"/>
    </source>
</evidence>
<reference evidence="9" key="1">
    <citation type="submission" date="2021-09" db="EMBL/GenBank/DDBJ databases">
        <authorList>
            <consortium name="AG Swart"/>
            <person name="Singh M."/>
            <person name="Singh A."/>
            <person name="Seah K."/>
            <person name="Emmerich C."/>
        </authorList>
    </citation>
    <scope>NUCLEOTIDE SEQUENCE</scope>
    <source>
        <strain evidence="9">ATCC30299</strain>
    </source>
</reference>
<keyword evidence="3" id="KW-0813">Transport</keyword>
<keyword evidence="8" id="KW-0472">Membrane</keyword>
<keyword evidence="10" id="KW-1185">Reference proteome</keyword>
<dbReference type="GO" id="GO:0005743">
    <property type="term" value="C:mitochondrial inner membrane"/>
    <property type="evidence" value="ECO:0007669"/>
    <property type="project" value="UniProtKB-SubCell"/>
</dbReference>
<evidence type="ECO:0008006" key="11">
    <source>
        <dbReference type="Google" id="ProtNLM"/>
    </source>
</evidence>
<name>A0AAU9J1R2_9CILI</name>
<comment type="caution">
    <text evidence="9">The sequence shown here is derived from an EMBL/GenBank/DDBJ whole genome shotgun (WGS) entry which is preliminary data.</text>
</comment>
<protein>
    <recommendedName>
        <fullName evidence="11">NADH dehydrogenase [ubiquinone] 1 beta subcomplex subunit 5, mitochondrial</fullName>
    </recommendedName>
</protein>
<dbReference type="EMBL" id="CAJZBQ010000019">
    <property type="protein sequence ID" value="CAG9317877.1"/>
    <property type="molecule type" value="Genomic_DNA"/>
</dbReference>
<organism evidence="9 10">
    <name type="scientific">Blepharisma stoltei</name>
    <dbReference type="NCBI Taxonomy" id="1481888"/>
    <lineage>
        <taxon>Eukaryota</taxon>
        <taxon>Sar</taxon>
        <taxon>Alveolata</taxon>
        <taxon>Ciliophora</taxon>
        <taxon>Postciliodesmatophora</taxon>
        <taxon>Heterotrichea</taxon>
        <taxon>Heterotrichida</taxon>
        <taxon>Blepharismidae</taxon>
        <taxon>Blepharisma</taxon>
    </lineage>
</organism>
<comment type="similarity">
    <text evidence="2">Belongs to the complex I NDUFA5 subunit family.</text>
</comment>
<keyword evidence="4" id="KW-0679">Respiratory chain</keyword>
<dbReference type="Pfam" id="PF04716">
    <property type="entry name" value="ETC_C1_NDUFA5"/>
    <property type="match status" value="1"/>
</dbReference>
<sequence length="177" mass="20851">MLRLSNAIRRIALFRAFATPDIKTREKRAKLEDDPYDNPWADVENTKANSLSPLPVEPYPRRKLKELLLITLERLKEFPEDWGYRILVEETCRFRLKIVEENEDIEEIERKIGLGYCEGLIQSHVAELRLLEKCKHEKPWEPEVMDEGDKEFFENITNGQFGNWKPIFTVPKPPRGA</sequence>
<comment type="subcellular location">
    <subcellularLocation>
        <location evidence="1">Mitochondrion inner membrane</location>
        <topology evidence="1">Peripheral membrane protein</topology>
        <orientation evidence="1">Matrix side</orientation>
    </subcellularLocation>
</comment>
<dbReference type="PANTHER" id="PTHR12653:SF0">
    <property type="entry name" value="NADH DEHYDROGENASE [UBIQUINONE] 1 ALPHA SUBCOMPLEX SUBUNIT 5"/>
    <property type="match status" value="1"/>
</dbReference>
<dbReference type="InterPro" id="IPR006806">
    <property type="entry name" value="NDUFA5"/>
</dbReference>
<proteinExistence type="inferred from homology"/>
<keyword evidence="6" id="KW-0249">Electron transport</keyword>
<evidence type="ECO:0000256" key="5">
    <source>
        <dbReference type="ARBA" id="ARBA00022792"/>
    </source>
</evidence>
<accession>A0AAU9J1R2</accession>
<evidence type="ECO:0000256" key="1">
    <source>
        <dbReference type="ARBA" id="ARBA00004443"/>
    </source>
</evidence>
<evidence type="ECO:0000256" key="3">
    <source>
        <dbReference type="ARBA" id="ARBA00022448"/>
    </source>
</evidence>
<dbReference type="Proteomes" id="UP001162131">
    <property type="component" value="Unassembled WGS sequence"/>
</dbReference>
<dbReference type="PANTHER" id="PTHR12653">
    <property type="entry name" value="NADH-UBIQUINONE OXIDOREDUCTASE 13 KD-B SUBUNIT"/>
    <property type="match status" value="1"/>
</dbReference>
<evidence type="ECO:0000313" key="9">
    <source>
        <dbReference type="EMBL" id="CAG9317877.1"/>
    </source>
</evidence>
<evidence type="ECO:0000256" key="6">
    <source>
        <dbReference type="ARBA" id="ARBA00022982"/>
    </source>
</evidence>
<dbReference type="AlphaFoldDB" id="A0AAU9J1R2"/>
<evidence type="ECO:0000256" key="4">
    <source>
        <dbReference type="ARBA" id="ARBA00022660"/>
    </source>
</evidence>
<keyword evidence="5" id="KW-0999">Mitochondrion inner membrane</keyword>
<dbReference type="GO" id="GO:0022904">
    <property type="term" value="P:respiratory electron transport chain"/>
    <property type="evidence" value="ECO:0007669"/>
    <property type="project" value="InterPro"/>
</dbReference>
<evidence type="ECO:0000256" key="7">
    <source>
        <dbReference type="ARBA" id="ARBA00023128"/>
    </source>
</evidence>
<evidence type="ECO:0000256" key="2">
    <source>
        <dbReference type="ARBA" id="ARBA00010261"/>
    </source>
</evidence>
<gene>
    <name evidence="9" type="ORF">BSTOLATCC_MIC20182</name>
</gene>
<evidence type="ECO:0000256" key="8">
    <source>
        <dbReference type="ARBA" id="ARBA00023136"/>
    </source>
</evidence>
<keyword evidence="7" id="KW-0496">Mitochondrion</keyword>